<evidence type="ECO:0000313" key="2">
    <source>
        <dbReference type="EMBL" id="KFD57944.1"/>
    </source>
</evidence>
<feature type="region of interest" description="Disordered" evidence="1">
    <location>
        <begin position="1"/>
        <end position="36"/>
    </location>
</feature>
<reference evidence="2 4" key="1">
    <citation type="journal article" date="2014" name="Nat. Genet.">
        <title>Genome and transcriptome of the porcine whipworm Trichuris suis.</title>
        <authorList>
            <person name="Jex A.R."/>
            <person name="Nejsum P."/>
            <person name="Schwarz E.M."/>
            <person name="Hu L."/>
            <person name="Young N.D."/>
            <person name="Hall R.S."/>
            <person name="Korhonen P.K."/>
            <person name="Liao S."/>
            <person name="Thamsborg S."/>
            <person name="Xia J."/>
            <person name="Xu P."/>
            <person name="Wang S."/>
            <person name="Scheerlinck J.P."/>
            <person name="Hofmann A."/>
            <person name="Sternberg P.W."/>
            <person name="Wang J."/>
            <person name="Gasser R.B."/>
        </authorList>
    </citation>
    <scope>NUCLEOTIDE SEQUENCE [LARGE SCALE GENOMIC DNA]</scope>
    <source>
        <strain evidence="3">DCEP-RM93F</strain>
        <strain evidence="2">DCEP-RM93M</strain>
    </source>
</reference>
<sequence>MPSSSNETQERRPTNERDDQTRPKRSRAVKAKRKASIDDSCLQKFALQLTANPPEVRTMTSFGHLRHIEGETMERAFVVKLFSTSIGRRDDLMDKQDDSSPSAQQPFEQRNWPTRRAFPRDSDQKPNVVRGNKTIDKVPWPNIMAVKSIRAQRFER</sequence>
<dbReference type="Proteomes" id="UP000030764">
    <property type="component" value="Unassembled WGS sequence"/>
</dbReference>
<dbReference type="Proteomes" id="UP000030758">
    <property type="component" value="Unassembled WGS sequence"/>
</dbReference>
<feature type="compositionally biased region" description="Basic residues" evidence="1">
    <location>
        <begin position="23"/>
        <end position="34"/>
    </location>
</feature>
<accession>A0A085ML48</accession>
<organism evidence="2 4">
    <name type="scientific">Trichuris suis</name>
    <name type="common">pig whipworm</name>
    <dbReference type="NCBI Taxonomy" id="68888"/>
    <lineage>
        <taxon>Eukaryota</taxon>
        <taxon>Metazoa</taxon>
        <taxon>Ecdysozoa</taxon>
        <taxon>Nematoda</taxon>
        <taxon>Enoplea</taxon>
        <taxon>Dorylaimia</taxon>
        <taxon>Trichinellida</taxon>
        <taxon>Trichuridae</taxon>
        <taxon>Trichuris</taxon>
    </lineage>
</organism>
<feature type="compositionally biased region" description="Basic and acidic residues" evidence="1">
    <location>
        <begin position="8"/>
        <end position="22"/>
    </location>
</feature>
<dbReference type="EMBL" id="KL363186">
    <property type="protein sequence ID" value="KFD57944.1"/>
    <property type="molecule type" value="Genomic_DNA"/>
</dbReference>
<protein>
    <submittedName>
        <fullName evidence="2">Uncharacterized protein</fullName>
    </submittedName>
</protein>
<keyword evidence="4" id="KW-1185">Reference proteome</keyword>
<dbReference type="EMBL" id="KL367485">
    <property type="protein sequence ID" value="KFD70872.1"/>
    <property type="molecule type" value="Genomic_DNA"/>
</dbReference>
<dbReference type="AlphaFoldDB" id="A0A085ML48"/>
<name>A0A085ML48_9BILA</name>
<feature type="compositionally biased region" description="Basic and acidic residues" evidence="1">
    <location>
        <begin position="88"/>
        <end position="98"/>
    </location>
</feature>
<proteinExistence type="predicted"/>
<feature type="region of interest" description="Disordered" evidence="1">
    <location>
        <begin position="88"/>
        <end position="134"/>
    </location>
</feature>
<evidence type="ECO:0000313" key="4">
    <source>
        <dbReference type="Proteomes" id="UP000030764"/>
    </source>
</evidence>
<evidence type="ECO:0000313" key="3">
    <source>
        <dbReference type="EMBL" id="KFD70872.1"/>
    </source>
</evidence>
<gene>
    <name evidence="2" type="ORF">M513_01177</name>
    <name evidence="3" type="ORF">M514_01177</name>
</gene>
<evidence type="ECO:0000256" key="1">
    <source>
        <dbReference type="SAM" id="MobiDB-lite"/>
    </source>
</evidence>
<feature type="compositionally biased region" description="Polar residues" evidence="1">
    <location>
        <begin position="99"/>
        <end position="112"/>
    </location>
</feature>